<protein>
    <submittedName>
        <fullName evidence="1">Uncharacterized protein</fullName>
    </submittedName>
</protein>
<organism evidence="1 2">
    <name type="scientific">Portunus trituberculatus</name>
    <name type="common">Swimming crab</name>
    <name type="synonym">Neptunus trituberculatus</name>
    <dbReference type="NCBI Taxonomy" id="210409"/>
    <lineage>
        <taxon>Eukaryota</taxon>
        <taxon>Metazoa</taxon>
        <taxon>Ecdysozoa</taxon>
        <taxon>Arthropoda</taxon>
        <taxon>Crustacea</taxon>
        <taxon>Multicrustacea</taxon>
        <taxon>Malacostraca</taxon>
        <taxon>Eumalacostraca</taxon>
        <taxon>Eucarida</taxon>
        <taxon>Decapoda</taxon>
        <taxon>Pleocyemata</taxon>
        <taxon>Brachyura</taxon>
        <taxon>Eubrachyura</taxon>
        <taxon>Portunoidea</taxon>
        <taxon>Portunidae</taxon>
        <taxon>Portuninae</taxon>
        <taxon>Portunus</taxon>
    </lineage>
</organism>
<dbReference type="Proteomes" id="UP000324222">
    <property type="component" value="Unassembled WGS sequence"/>
</dbReference>
<accession>A0A5B7GV73</accession>
<dbReference type="AlphaFoldDB" id="A0A5B7GV73"/>
<evidence type="ECO:0000313" key="1">
    <source>
        <dbReference type="EMBL" id="MPC61516.1"/>
    </source>
</evidence>
<dbReference type="EMBL" id="VSRR010018608">
    <property type="protein sequence ID" value="MPC61516.1"/>
    <property type="molecule type" value="Genomic_DNA"/>
</dbReference>
<name>A0A5B7GV73_PORTR</name>
<comment type="caution">
    <text evidence="1">The sequence shown here is derived from an EMBL/GenBank/DDBJ whole genome shotgun (WGS) entry which is preliminary data.</text>
</comment>
<reference evidence="1 2" key="1">
    <citation type="submission" date="2019-05" db="EMBL/GenBank/DDBJ databases">
        <title>Another draft genome of Portunus trituberculatus and its Hox gene families provides insights of decapod evolution.</title>
        <authorList>
            <person name="Jeong J.-H."/>
            <person name="Song I."/>
            <person name="Kim S."/>
            <person name="Choi T."/>
            <person name="Kim D."/>
            <person name="Ryu S."/>
            <person name="Kim W."/>
        </authorList>
    </citation>
    <scope>NUCLEOTIDE SEQUENCE [LARGE SCALE GENOMIC DNA]</scope>
    <source>
        <tissue evidence="1">Muscle</tissue>
    </source>
</reference>
<proteinExistence type="predicted"/>
<evidence type="ECO:0000313" key="2">
    <source>
        <dbReference type="Proteomes" id="UP000324222"/>
    </source>
</evidence>
<sequence>MTEGGREGHGARGLVARTIMFIGSPESRILSPR</sequence>
<keyword evidence="2" id="KW-1185">Reference proteome</keyword>
<gene>
    <name evidence="1" type="ORF">E2C01_055589</name>
</gene>